<dbReference type="Proteomes" id="UP001314170">
    <property type="component" value="Unassembled WGS sequence"/>
</dbReference>
<keyword evidence="2 3" id="KW-0040">ANK repeat</keyword>
<dbReference type="Pfam" id="PF12796">
    <property type="entry name" value="Ank_2"/>
    <property type="match status" value="1"/>
</dbReference>
<proteinExistence type="predicted"/>
<reference evidence="5 6" key="1">
    <citation type="submission" date="2024-01" db="EMBL/GenBank/DDBJ databases">
        <authorList>
            <person name="Waweru B."/>
        </authorList>
    </citation>
    <scope>NUCLEOTIDE SEQUENCE [LARGE SCALE GENOMIC DNA]</scope>
</reference>
<evidence type="ECO:0008006" key="7">
    <source>
        <dbReference type="Google" id="ProtNLM"/>
    </source>
</evidence>
<dbReference type="AlphaFoldDB" id="A0AAV1SI30"/>
<evidence type="ECO:0000256" key="2">
    <source>
        <dbReference type="ARBA" id="ARBA00023043"/>
    </source>
</evidence>
<keyword evidence="1" id="KW-0677">Repeat</keyword>
<dbReference type="PANTHER" id="PTHR24186">
    <property type="entry name" value="PROTEIN PHOSPHATASE 1 REGULATORY SUBUNIT"/>
    <property type="match status" value="1"/>
</dbReference>
<dbReference type="SMART" id="SM00248">
    <property type="entry name" value="ANK"/>
    <property type="match status" value="4"/>
</dbReference>
<name>A0AAV1SI30_9ROSI</name>
<evidence type="ECO:0000256" key="3">
    <source>
        <dbReference type="PROSITE-ProRule" id="PRU00023"/>
    </source>
</evidence>
<accession>A0AAV1SI30</accession>
<sequence>MHESSETILRISCLAGRTEFVKELLKKKADLATRLNPVGFSPFQIASANGFVEIVRELLTVNSELGKLKSSDGRTTLHCAAVTGMVPVIKELLLFCPASKDILTSKGETALHLVVRNNQFEAFRAMVAVLKPLNIKELLNVTDEDGSTVSHLATAKKQTLASFSFLSLFFLSVWPSPKGRCRILKSLLGGQEIDKGTINVNAVNKIGLTTLDLLDVSQQMEVDAADYMVRELLQGAGALRAKELGTVVDITDQVARVSTTISASSPQNLAEEVKQTPAGTQNALMVVAVLIAGMAYQGILKPSAGNYSSETDDTLYYYAMIASGNGLEFIIFRQHHRIFCVVCSDQFGYSGVSTQGVTGASCALYGCKLYLWSSTYRSD</sequence>
<feature type="transmembrane region" description="Helical" evidence="4">
    <location>
        <begin position="283"/>
        <end position="300"/>
    </location>
</feature>
<dbReference type="Gene3D" id="1.25.40.20">
    <property type="entry name" value="Ankyrin repeat-containing domain"/>
    <property type="match status" value="1"/>
</dbReference>
<dbReference type="InterPro" id="IPR002110">
    <property type="entry name" value="Ankyrin_rpt"/>
</dbReference>
<dbReference type="InterPro" id="IPR036770">
    <property type="entry name" value="Ankyrin_rpt-contain_sf"/>
</dbReference>
<feature type="transmembrane region" description="Helical" evidence="4">
    <location>
        <begin position="315"/>
        <end position="332"/>
    </location>
</feature>
<gene>
    <name evidence="5" type="ORF">DCAF_LOCUS22635</name>
</gene>
<keyword evidence="4" id="KW-1133">Transmembrane helix</keyword>
<dbReference type="GO" id="GO:0005886">
    <property type="term" value="C:plasma membrane"/>
    <property type="evidence" value="ECO:0007669"/>
    <property type="project" value="TreeGrafter"/>
</dbReference>
<dbReference type="EMBL" id="CAWUPB010001178">
    <property type="protein sequence ID" value="CAK7349912.1"/>
    <property type="molecule type" value="Genomic_DNA"/>
</dbReference>
<comment type="caution">
    <text evidence="5">The sequence shown here is derived from an EMBL/GenBank/DDBJ whole genome shotgun (WGS) entry which is preliminary data.</text>
</comment>
<evidence type="ECO:0000313" key="5">
    <source>
        <dbReference type="EMBL" id="CAK7349912.1"/>
    </source>
</evidence>
<keyword evidence="6" id="KW-1185">Reference proteome</keyword>
<dbReference type="PROSITE" id="PS50088">
    <property type="entry name" value="ANK_REPEAT"/>
    <property type="match status" value="1"/>
</dbReference>
<feature type="repeat" description="ANK" evidence="3">
    <location>
        <begin position="72"/>
        <end position="93"/>
    </location>
</feature>
<evidence type="ECO:0000256" key="4">
    <source>
        <dbReference type="SAM" id="Phobius"/>
    </source>
</evidence>
<dbReference type="PROSITE" id="PS50297">
    <property type="entry name" value="ANK_REP_REGION"/>
    <property type="match status" value="1"/>
</dbReference>
<protein>
    <recommendedName>
        <fullName evidence="7">Ankyrin repeat-containing protein</fullName>
    </recommendedName>
</protein>
<dbReference type="SUPFAM" id="SSF48403">
    <property type="entry name" value="Ankyrin repeat"/>
    <property type="match status" value="1"/>
</dbReference>
<keyword evidence="4" id="KW-0472">Membrane</keyword>
<evidence type="ECO:0000256" key="1">
    <source>
        <dbReference type="ARBA" id="ARBA00022737"/>
    </source>
</evidence>
<evidence type="ECO:0000313" key="6">
    <source>
        <dbReference type="Proteomes" id="UP001314170"/>
    </source>
</evidence>
<organism evidence="5 6">
    <name type="scientific">Dovyalis caffra</name>
    <dbReference type="NCBI Taxonomy" id="77055"/>
    <lineage>
        <taxon>Eukaryota</taxon>
        <taxon>Viridiplantae</taxon>
        <taxon>Streptophyta</taxon>
        <taxon>Embryophyta</taxon>
        <taxon>Tracheophyta</taxon>
        <taxon>Spermatophyta</taxon>
        <taxon>Magnoliopsida</taxon>
        <taxon>eudicotyledons</taxon>
        <taxon>Gunneridae</taxon>
        <taxon>Pentapetalae</taxon>
        <taxon>rosids</taxon>
        <taxon>fabids</taxon>
        <taxon>Malpighiales</taxon>
        <taxon>Salicaceae</taxon>
        <taxon>Flacourtieae</taxon>
        <taxon>Dovyalis</taxon>
    </lineage>
</organism>
<keyword evidence="4" id="KW-0812">Transmembrane</keyword>
<dbReference type="PANTHER" id="PTHR24186:SF37">
    <property type="entry name" value="PGG DOMAIN-CONTAINING PROTEIN"/>
    <property type="match status" value="1"/>
</dbReference>